<evidence type="ECO:0000313" key="4">
    <source>
        <dbReference type="EMBL" id="MFE9604037.1"/>
    </source>
</evidence>
<evidence type="ECO:0000259" key="3">
    <source>
        <dbReference type="Pfam" id="PF01471"/>
    </source>
</evidence>
<dbReference type="Gene3D" id="2.40.420.20">
    <property type="match status" value="1"/>
</dbReference>
<dbReference type="Proteomes" id="UP001601303">
    <property type="component" value="Unassembled WGS sequence"/>
</dbReference>
<feature type="compositionally biased region" description="Low complexity" evidence="1">
    <location>
        <begin position="352"/>
        <end position="381"/>
    </location>
</feature>
<feature type="region of interest" description="Disordered" evidence="1">
    <location>
        <begin position="192"/>
        <end position="245"/>
    </location>
</feature>
<feature type="region of interest" description="Disordered" evidence="1">
    <location>
        <begin position="348"/>
        <end position="381"/>
    </location>
</feature>
<feature type="transmembrane region" description="Helical" evidence="2">
    <location>
        <begin position="20"/>
        <end position="37"/>
    </location>
</feature>
<organism evidence="4 5">
    <name type="scientific">Streptomyces hokutonensis</name>
    <dbReference type="NCBI Taxonomy" id="1306990"/>
    <lineage>
        <taxon>Bacteria</taxon>
        <taxon>Bacillati</taxon>
        <taxon>Actinomycetota</taxon>
        <taxon>Actinomycetes</taxon>
        <taxon>Kitasatosporales</taxon>
        <taxon>Streptomycetaceae</taxon>
        <taxon>Streptomyces</taxon>
    </lineage>
</organism>
<protein>
    <submittedName>
        <fullName evidence="4">Peptidoglycan-binding protein</fullName>
    </submittedName>
</protein>
<sequence>MSRQEEAGTSRIGSGRRRLGLVVGAVVLVGAGGWFAGTQVQSPADAAASHTAPKAGPVTVAVVRQSLTASVVATGSVEFASPRPLSLAGPVGTGTSAGTDGDGAEQRVTKAPVAGTKIKEGDVLMTVNGRPVFALGGSVPMYRALGPGTSGDDVTQLQKALQRLGFGHGSISGTYGQGTAAAVAAWYKSKGYDAQEPSPTDQQQLGSLEQAVSAAQEALLTTDSASPTTGSPSPTPQSGADQQVHEIQVKSAKKALDLANDALSSFKATYGTKVPAGEVVFLPKLPARLDKVSVKTGDTPSGQIGTVTSSDVVVQAAVPGTDAQLLRHGMTAQLTTADGKSATGTVDVVADGSESSSGTDSSATAPSATGETDSASTSDSTAAVQVRITVPEPGPLAGEAGAAVKVTIKVGASDGKVLTVPMAAIHTSSDGRARVQVEHGGTVTDVHVTVGLSAAGIVEVKPAEGTLKAGERVVVGE</sequence>
<dbReference type="Pfam" id="PF01471">
    <property type="entry name" value="PG_binding_1"/>
    <property type="match status" value="1"/>
</dbReference>
<comment type="caution">
    <text evidence="4">The sequence shown here is derived from an EMBL/GenBank/DDBJ whole genome shotgun (WGS) entry which is preliminary data.</text>
</comment>
<keyword evidence="5" id="KW-1185">Reference proteome</keyword>
<reference evidence="4 5" key="1">
    <citation type="submission" date="2024-10" db="EMBL/GenBank/DDBJ databases">
        <title>The Natural Products Discovery Center: Release of the First 8490 Sequenced Strains for Exploring Actinobacteria Biosynthetic Diversity.</title>
        <authorList>
            <person name="Kalkreuter E."/>
            <person name="Kautsar S.A."/>
            <person name="Yang D."/>
            <person name="Bader C.D."/>
            <person name="Teijaro C.N."/>
            <person name="Fluegel L."/>
            <person name="Davis C.M."/>
            <person name="Simpson J.R."/>
            <person name="Lauterbach L."/>
            <person name="Steele A.D."/>
            <person name="Gui C."/>
            <person name="Meng S."/>
            <person name="Li G."/>
            <person name="Viehrig K."/>
            <person name="Ye F."/>
            <person name="Su P."/>
            <person name="Kiefer A.F."/>
            <person name="Nichols A."/>
            <person name="Cepeda A.J."/>
            <person name="Yan W."/>
            <person name="Fan B."/>
            <person name="Jiang Y."/>
            <person name="Adhikari A."/>
            <person name="Zheng C.-J."/>
            <person name="Schuster L."/>
            <person name="Cowan T.M."/>
            <person name="Smanski M.J."/>
            <person name="Chevrette M.G."/>
            <person name="De Carvalho L.P.S."/>
            <person name="Shen B."/>
        </authorList>
    </citation>
    <scope>NUCLEOTIDE SEQUENCE [LARGE SCALE GENOMIC DNA]</scope>
    <source>
        <strain evidence="4 5">NPDC006488</strain>
    </source>
</reference>
<accession>A0ABW6MD30</accession>
<dbReference type="RefSeq" id="WP_388113034.1">
    <property type="nucleotide sequence ID" value="NZ_JBIAHM010000015.1"/>
</dbReference>
<keyword evidence="2" id="KW-0472">Membrane</keyword>
<dbReference type="InterPro" id="IPR036365">
    <property type="entry name" value="PGBD-like_sf"/>
</dbReference>
<dbReference type="SUPFAM" id="SSF47090">
    <property type="entry name" value="PGBD-like"/>
    <property type="match status" value="1"/>
</dbReference>
<proteinExistence type="predicted"/>
<dbReference type="InterPro" id="IPR002477">
    <property type="entry name" value="Peptidoglycan-bd-like"/>
</dbReference>
<gene>
    <name evidence="4" type="ORF">ACFYNQ_36470</name>
</gene>
<evidence type="ECO:0000256" key="2">
    <source>
        <dbReference type="SAM" id="Phobius"/>
    </source>
</evidence>
<feature type="compositionally biased region" description="Polar residues" evidence="1">
    <location>
        <begin position="197"/>
        <end position="207"/>
    </location>
</feature>
<dbReference type="EMBL" id="JBIAHM010000015">
    <property type="protein sequence ID" value="MFE9604037.1"/>
    <property type="molecule type" value="Genomic_DNA"/>
</dbReference>
<name>A0ABW6MD30_9ACTN</name>
<evidence type="ECO:0000256" key="1">
    <source>
        <dbReference type="SAM" id="MobiDB-lite"/>
    </source>
</evidence>
<dbReference type="InterPro" id="IPR036366">
    <property type="entry name" value="PGBDSf"/>
</dbReference>
<keyword evidence="2" id="KW-1133">Transmembrane helix</keyword>
<dbReference type="Gene3D" id="1.10.101.10">
    <property type="entry name" value="PGBD-like superfamily/PGBD"/>
    <property type="match status" value="1"/>
</dbReference>
<evidence type="ECO:0000313" key="5">
    <source>
        <dbReference type="Proteomes" id="UP001601303"/>
    </source>
</evidence>
<keyword evidence="2" id="KW-0812">Transmembrane</keyword>
<feature type="compositionally biased region" description="Low complexity" evidence="1">
    <location>
        <begin position="221"/>
        <end position="238"/>
    </location>
</feature>
<feature type="domain" description="Peptidoglycan binding-like" evidence="3">
    <location>
        <begin position="150"/>
        <end position="186"/>
    </location>
</feature>
<feature type="region of interest" description="Disordered" evidence="1">
    <location>
        <begin position="88"/>
        <end position="108"/>
    </location>
</feature>